<dbReference type="Pfam" id="PF00106">
    <property type="entry name" value="adh_short"/>
    <property type="match status" value="2"/>
</dbReference>
<sequence>MLASEQVNPYLDGVIKFCAIIGFIYIIKFLLVLFIDLWIGFKTYILPKLGKQEDLINKYGSWAVITGSTDGIGKEFAMEYAKRGLNICLISRSIFKLQDTANQIENKYGVCTKFIQADFSRTDVYDNIRKELSDLDIGILVNNVGIAMETPEPFLHENEDFCWRILNVNIAAAVMMTSIVLPGMVARKRGLIVNVGSQSGVFPVPYMSLYSSSKAFLNMFSTCLELELENKNIRVQCLVGGWIDTKLLEKYTGVLKFYRRFFPWVLPTASQYAASAVNTLSSGNNFTCGYWGHSLFLVFAQFTTGRYTQARMAKFLVIITGSTDGIGKEFAMEYAKRGLNICLISRSISKLQDTANQIVNKYGVNTKFIQADFSRTDVYDNIRKELSDLDIGILVNNVGIAMETPEPFLHENEDFYWRILNVNIAAAVMMTSIVLPGMVARNRGLIVNMGSQTGIIPVPYMSVYSSSKAFINMFSTCLELELENKNIRVQCLLGGWIHTKLMDKYTGVVKLYRRYFPWVLPTAARYAASAVSTISSGNNYTSGYWGHALFLAITEFTTGRYLQARIAKAVVKPK</sequence>
<dbReference type="GO" id="GO:0005783">
    <property type="term" value="C:endoplasmic reticulum"/>
    <property type="evidence" value="ECO:0007669"/>
    <property type="project" value="TreeGrafter"/>
</dbReference>
<comment type="caution">
    <text evidence="5">The sequence shown here is derived from an EMBL/GenBank/DDBJ whole genome shotgun (WGS) entry which is preliminary data.</text>
</comment>
<evidence type="ECO:0000313" key="5">
    <source>
        <dbReference type="EMBL" id="KAK9509333.1"/>
    </source>
</evidence>
<dbReference type="GO" id="GO:0016491">
    <property type="term" value="F:oxidoreductase activity"/>
    <property type="evidence" value="ECO:0007669"/>
    <property type="project" value="UniProtKB-KW"/>
</dbReference>
<dbReference type="PANTHER" id="PTHR43899">
    <property type="entry name" value="RH59310P"/>
    <property type="match status" value="1"/>
</dbReference>
<keyword evidence="4" id="KW-1133">Transmembrane helix</keyword>
<dbReference type="SUPFAM" id="SSF51735">
    <property type="entry name" value="NAD(P)-binding Rossmann-fold domains"/>
    <property type="match status" value="2"/>
</dbReference>
<dbReference type="AlphaFoldDB" id="A0AAW1DGP3"/>
<reference evidence="5 6" key="1">
    <citation type="submission" date="2022-12" db="EMBL/GenBank/DDBJ databases">
        <title>Chromosome-level genome assembly of true bugs.</title>
        <authorList>
            <person name="Ma L."/>
            <person name="Li H."/>
        </authorList>
    </citation>
    <scope>NUCLEOTIDE SEQUENCE [LARGE SCALE GENOMIC DNA]</scope>
    <source>
        <strain evidence="5">Lab_2022b</strain>
    </source>
</reference>
<protein>
    <submittedName>
        <fullName evidence="5">Uncharacterized protein</fullName>
    </submittedName>
</protein>
<evidence type="ECO:0000256" key="1">
    <source>
        <dbReference type="ARBA" id="ARBA00006484"/>
    </source>
</evidence>
<comment type="similarity">
    <text evidence="1">Belongs to the short-chain dehydrogenases/reductases (SDR) family.</text>
</comment>
<dbReference type="PRINTS" id="PR00081">
    <property type="entry name" value="GDHRDH"/>
</dbReference>
<dbReference type="InterPro" id="IPR051019">
    <property type="entry name" value="VLCFA-Steroid_DH"/>
</dbReference>
<feature type="transmembrane region" description="Helical" evidence="4">
    <location>
        <begin position="14"/>
        <end position="39"/>
    </location>
</feature>
<dbReference type="Gene3D" id="3.40.50.720">
    <property type="entry name" value="NAD(P)-binding Rossmann-like Domain"/>
    <property type="match status" value="2"/>
</dbReference>
<dbReference type="PRINTS" id="PR00080">
    <property type="entry name" value="SDRFAMILY"/>
</dbReference>
<proteinExistence type="inferred from homology"/>
<name>A0AAW1DGP3_9HEMI</name>
<dbReference type="Proteomes" id="UP001461498">
    <property type="component" value="Unassembled WGS sequence"/>
</dbReference>
<keyword evidence="6" id="KW-1185">Reference proteome</keyword>
<gene>
    <name evidence="5" type="ORF">O3M35_006673</name>
</gene>
<accession>A0AAW1DGP3</accession>
<dbReference type="InterPro" id="IPR002347">
    <property type="entry name" value="SDR_fam"/>
</dbReference>
<evidence type="ECO:0000256" key="2">
    <source>
        <dbReference type="ARBA" id="ARBA00022857"/>
    </source>
</evidence>
<dbReference type="PANTHER" id="PTHR43899:SF13">
    <property type="entry name" value="RH59310P"/>
    <property type="match status" value="1"/>
</dbReference>
<dbReference type="InterPro" id="IPR036291">
    <property type="entry name" value="NAD(P)-bd_dom_sf"/>
</dbReference>
<keyword evidence="4" id="KW-0472">Membrane</keyword>
<keyword evidence="4" id="KW-0812">Transmembrane</keyword>
<organism evidence="5 6">
    <name type="scientific">Rhynocoris fuscipes</name>
    <dbReference type="NCBI Taxonomy" id="488301"/>
    <lineage>
        <taxon>Eukaryota</taxon>
        <taxon>Metazoa</taxon>
        <taxon>Ecdysozoa</taxon>
        <taxon>Arthropoda</taxon>
        <taxon>Hexapoda</taxon>
        <taxon>Insecta</taxon>
        <taxon>Pterygota</taxon>
        <taxon>Neoptera</taxon>
        <taxon>Paraneoptera</taxon>
        <taxon>Hemiptera</taxon>
        <taxon>Heteroptera</taxon>
        <taxon>Panheteroptera</taxon>
        <taxon>Cimicomorpha</taxon>
        <taxon>Reduviidae</taxon>
        <taxon>Harpactorinae</taxon>
        <taxon>Harpactorini</taxon>
        <taxon>Rhynocoris</taxon>
    </lineage>
</organism>
<keyword evidence="2" id="KW-0521">NADP</keyword>
<dbReference type="FunFam" id="3.40.50.720:FF:000137">
    <property type="entry name" value="Hydroxysteroid (17-beta) dehydrogenase 3"/>
    <property type="match status" value="2"/>
</dbReference>
<dbReference type="CDD" id="cd05356">
    <property type="entry name" value="17beta-HSD1_like_SDR_c"/>
    <property type="match status" value="2"/>
</dbReference>
<dbReference type="EMBL" id="JAPXFL010000003">
    <property type="protein sequence ID" value="KAK9509333.1"/>
    <property type="molecule type" value="Genomic_DNA"/>
</dbReference>
<evidence type="ECO:0000256" key="3">
    <source>
        <dbReference type="ARBA" id="ARBA00023002"/>
    </source>
</evidence>
<evidence type="ECO:0000313" key="6">
    <source>
        <dbReference type="Proteomes" id="UP001461498"/>
    </source>
</evidence>
<keyword evidence="3" id="KW-0560">Oxidoreductase</keyword>
<evidence type="ECO:0000256" key="4">
    <source>
        <dbReference type="SAM" id="Phobius"/>
    </source>
</evidence>